<evidence type="ECO:0000256" key="1">
    <source>
        <dbReference type="ARBA" id="ARBA00022741"/>
    </source>
</evidence>
<dbReference type="Proteomes" id="UP000265140">
    <property type="component" value="Chromosome 20"/>
</dbReference>
<dbReference type="PROSITE" id="PS51084">
    <property type="entry name" value="HIT_2"/>
    <property type="match status" value="1"/>
</dbReference>
<dbReference type="AlphaFoldDB" id="A0AAY5LA89"/>
<dbReference type="GO" id="GO:0000166">
    <property type="term" value="F:nucleotide binding"/>
    <property type="evidence" value="ECO:0007669"/>
    <property type="project" value="UniProtKB-KW"/>
</dbReference>
<dbReference type="InterPro" id="IPR011146">
    <property type="entry name" value="HIT-like"/>
</dbReference>
<feature type="active site" description="Tele-AMP-histidine intermediate" evidence="7">
    <location>
        <position position="140"/>
    </location>
</feature>
<dbReference type="Ensembl" id="ENSELUT00000097892.1">
    <property type="protein sequence ID" value="ENSELUP00000095702.1"/>
    <property type="gene ID" value="ENSELUG00000001607.3"/>
</dbReference>
<protein>
    <recommendedName>
        <fullName evidence="5">Adenosine 5'-monophosphoramidase HINT3</fullName>
    </recommendedName>
    <alternativeName>
        <fullName evidence="6">Histidine triad nucleotide-binding protein 3</fullName>
    </alternativeName>
</protein>
<reference evidence="11" key="2">
    <citation type="submission" date="2025-08" db="UniProtKB">
        <authorList>
            <consortium name="Ensembl"/>
        </authorList>
    </citation>
    <scope>IDENTIFICATION</scope>
</reference>
<evidence type="ECO:0000256" key="7">
    <source>
        <dbReference type="PIRSR" id="PIRSR601310-1"/>
    </source>
</evidence>
<dbReference type="GeneTree" id="ENSGT00510000047616"/>
<evidence type="ECO:0000313" key="11">
    <source>
        <dbReference type="Ensembl" id="ENSELUP00000095702.1"/>
    </source>
</evidence>
<evidence type="ECO:0000256" key="9">
    <source>
        <dbReference type="PROSITE-ProRule" id="PRU00464"/>
    </source>
</evidence>
<reference evidence="11" key="3">
    <citation type="submission" date="2025-09" db="UniProtKB">
        <authorList>
            <consortium name="Ensembl"/>
        </authorList>
    </citation>
    <scope>IDENTIFICATION</scope>
</reference>
<evidence type="ECO:0000256" key="3">
    <source>
        <dbReference type="ARBA" id="ARBA00024472"/>
    </source>
</evidence>
<evidence type="ECO:0000256" key="8">
    <source>
        <dbReference type="PIRSR" id="PIRSR601310-3"/>
    </source>
</evidence>
<keyword evidence="2" id="KW-0378">Hydrolase</keyword>
<dbReference type="Gene3D" id="3.30.428.10">
    <property type="entry name" value="HIT-like"/>
    <property type="match status" value="1"/>
</dbReference>
<dbReference type="PANTHER" id="PTHR12486">
    <property type="entry name" value="APRATAXIN-RELATED"/>
    <property type="match status" value="1"/>
</dbReference>
<evidence type="ECO:0000256" key="4">
    <source>
        <dbReference type="ARBA" id="ARBA00025764"/>
    </source>
</evidence>
<dbReference type="GO" id="GO:0016787">
    <property type="term" value="F:hydrolase activity"/>
    <property type="evidence" value="ECO:0007669"/>
    <property type="project" value="UniProtKB-KW"/>
</dbReference>
<dbReference type="Pfam" id="PF11969">
    <property type="entry name" value="DcpS_C"/>
    <property type="match status" value="1"/>
</dbReference>
<keyword evidence="1" id="KW-0547">Nucleotide-binding</keyword>
<reference evidence="11 12" key="1">
    <citation type="submission" date="2020-02" db="EMBL/GenBank/DDBJ databases">
        <title>Esox lucius (northern pike) genome, fEsoLuc1, primary haplotype.</title>
        <authorList>
            <person name="Myers G."/>
            <person name="Karagic N."/>
            <person name="Meyer A."/>
            <person name="Pippel M."/>
            <person name="Reichard M."/>
            <person name="Winkler S."/>
            <person name="Tracey A."/>
            <person name="Sims Y."/>
            <person name="Howe K."/>
            <person name="Rhie A."/>
            <person name="Formenti G."/>
            <person name="Durbin R."/>
            <person name="Fedrigo O."/>
            <person name="Jarvis E.D."/>
        </authorList>
    </citation>
    <scope>NUCLEOTIDE SEQUENCE [LARGE SCALE GENOMIC DNA]</scope>
</reference>
<keyword evidence="12" id="KW-1185">Reference proteome</keyword>
<dbReference type="InterPro" id="IPR001310">
    <property type="entry name" value="Histidine_triad_HIT"/>
</dbReference>
<dbReference type="PRINTS" id="PR00332">
    <property type="entry name" value="HISTRIAD"/>
</dbReference>
<name>A0AAY5LA89_ESOLU</name>
<dbReference type="PANTHER" id="PTHR12486:SF5">
    <property type="entry name" value="ADENOSINE 5'-MONOPHOSPHORAMIDASE HINT3"/>
    <property type="match status" value="1"/>
</dbReference>
<evidence type="ECO:0000256" key="6">
    <source>
        <dbReference type="ARBA" id="ARBA00042361"/>
    </source>
</evidence>
<comment type="similarity">
    <text evidence="4">Belongs to the HINT family.</text>
</comment>
<evidence type="ECO:0000256" key="5">
    <source>
        <dbReference type="ARBA" id="ARBA00039802"/>
    </source>
</evidence>
<proteinExistence type="inferred from homology"/>
<evidence type="ECO:0000256" key="2">
    <source>
        <dbReference type="ARBA" id="ARBA00022801"/>
    </source>
</evidence>
<evidence type="ECO:0000259" key="10">
    <source>
        <dbReference type="PROSITE" id="PS51084"/>
    </source>
</evidence>
<comment type="catalytic activity">
    <reaction evidence="3">
        <text>adenosine 5'-phosphoramidate + H2O = NH4(+) + AMP</text>
        <dbReference type="Rhea" id="RHEA:67916"/>
        <dbReference type="ChEBI" id="CHEBI:15377"/>
        <dbReference type="ChEBI" id="CHEBI:28938"/>
        <dbReference type="ChEBI" id="CHEBI:57890"/>
        <dbReference type="ChEBI" id="CHEBI:456215"/>
    </reaction>
</comment>
<feature type="domain" description="HIT" evidence="10">
    <location>
        <begin position="40"/>
        <end position="155"/>
    </location>
</feature>
<accession>A0AAY5LA89</accession>
<evidence type="ECO:0000313" key="12">
    <source>
        <dbReference type="Proteomes" id="UP000265140"/>
    </source>
</evidence>
<dbReference type="InterPro" id="IPR036265">
    <property type="entry name" value="HIT-like_sf"/>
</dbReference>
<dbReference type="SUPFAM" id="SSF54197">
    <property type="entry name" value="HIT-like"/>
    <property type="match status" value="1"/>
</dbReference>
<organism evidence="11 12">
    <name type="scientific">Esox lucius</name>
    <name type="common">Northern pike</name>
    <dbReference type="NCBI Taxonomy" id="8010"/>
    <lineage>
        <taxon>Eukaryota</taxon>
        <taxon>Metazoa</taxon>
        <taxon>Chordata</taxon>
        <taxon>Craniata</taxon>
        <taxon>Vertebrata</taxon>
        <taxon>Euteleostomi</taxon>
        <taxon>Actinopterygii</taxon>
        <taxon>Neopterygii</taxon>
        <taxon>Teleostei</taxon>
        <taxon>Protacanthopterygii</taxon>
        <taxon>Esociformes</taxon>
        <taxon>Esocidae</taxon>
        <taxon>Esox</taxon>
    </lineage>
</organism>
<feature type="short sequence motif" description="Histidine triad motif" evidence="8 9">
    <location>
        <begin position="138"/>
        <end position="142"/>
    </location>
</feature>
<sequence length="182" mass="20618">EWTALVFSPCLNNYVGSVTKWKQGRRQASGRTRHLGGNQVHYLRLNIPTSAEVLRGFGTKKSDEEVTCFRDIKPGAPHHYLVVPTKHVGDCKSLNKQHVPLVEKMVETGKKILQKNNVLDLSDVRFGFHWPPFCSVSHLHLHVLAPASQMGLMSSLFYRLNSYWFVTADQLIQHLNSKGEAN</sequence>